<sequence>MRKLFRFVKPYKIPVIIVLVLTFLQSLSQLFLPTLMATIVDEGIVNGDIHLIIKIGGLMLLVAGSGVILSILTNFYSSRVAMGFGKTLRGKLFSHVENLSLMDFNKIGTSSLMMRTTNDILQVQQVLTMTLKIFITAPIMFLGGIIIVFSTDPKLSLIIIAALPFIVAAVFITAKKGLPLFKLVQKKLDRLNLVLREGLTGLRVIRSFNRLDFEKKRFNEANFDFSKTTIKVNKLMATLTPILTLVLNFSIIATIWFGSIRISNEHIQVGDLMAIIQYATQIMFSLIMASVMFVMIPRASVSAARINEVLDSCSSHEEEPLSGYTDSKRGQIDFRDVTFRYPGAEKPVISNLSFSAKPGEVTAIIGGTGAGKSTLINMIPRFYEIERGTISVDGINICDIPQKTLRSKIGLVPQKPLLFSGTIADNIRLGKESATNEEIKEAADIAQASDFITKMKDGMYSKVLQKGANLSGGQRQRLSIARALVRKSEIYIFDDSFSALDYGTQEKLQAALKKEMQGSTVLFITQRISSILHADQIIVLDEGRTAGIGTHEKLMKTSGIYREIVTSQLPGEAVM</sequence>
<dbReference type="Pfam" id="PF00664">
    <property type="entry name" value="ABC_membrane"/>
    <property type="match status" value="1"/>
</dbReference>
<dbReference type="PROSITE" id="PS50929">
    <property type="entry name" value="ABC_TM1F"/>
    <property type="match status" value="1"/>
</dbReference>
<evidence type="ECO:0000313" key="13">
    <source>
        <dbReference type="Proteomes" id="UP000267430"/>
    </source>
</evidence>
<dbReference type="InterPro" id="IPR036640">
    <property type="entry name" value="ABC1_TM_sf"/>
</dbReference>
<dbReference type="GO" id="GO:0016887">
    <property type="term" value="F:ATP hydrolysis activity"/>
    <property type="evidence" value="ECO:0007669"/>
    <property type="project" value="InterPro"/>
</dbReference>
<evidence type="ECO:0000256" key="7">
    <source>
        <dbReference type="ARBA" id="ARBA00022989"/>
    </source>
</evidence>
<dbReference type="InterPro" id="IPR003593">
    <property type="entry name" value="AAA+_ATPase"/>
</dbReference>
<feature type="domain" description="ABC transporter" evidence="10">
    <location>
        <begin position="332"/>
        <end position="567"/>
    </location>
</feature>
<keyword evidence="2" id="KW-0813">Transport</keyword>
<dbReference type="EMBL" id="RYZZ01000031">
    <property type="protein sequence ID" value="RUQ26978.1"/>
    <property type="molecule type" value="Genomic_DNA"/>
</dbReference>
<dbReference type="Gene3D" id="3.40.50.300">
    <property type="entry name" value="P-loop containing nucleotide triphosphate hydrolases"/>
    <property type="match status" value="1"/>
</dbReference>
<dbReference type="SUPFAM" id="SSF90123">
    <property type="entry name" value="ABC transporter transmembrane region"/>
    <property type="match status" value="1"/>
</dbReference>
<comment type="caution">
    <text evidence="12">The sequence shown here is derived from an EMBL/GenBank/DDBJ whole genome shotgun (WGS) entry which is preliminary data.</text>
</comment>
<feature type="transmembrane region" description="Helical" evidence="9">
    <location>
        <begin position="235"/>
        <end position="258"/>
    </location>
</feature>
<dbReference type="AlphaFoldDB" id="A0A3S0TY17"/>
<dbReference type="PROSITE" id="PS50893">
    <property type="entry name" value="ABC_TRANSPORTER_2"/>
    <property type="match status" value="1"/>
</dbReference>
<evidence type="ECO:0000256" key="9">
    <source>
        <dbReference type="SAM" id="Phobius"/>
    </source>
</evidence>
<evidence type="ECO:0000256" key="6">
    <source>
        <dbReference type="ARBA" id="ARBA00022840"/>
    </source>
</evidence>
<dbReference type="SUPFAM" id="SSF52540">
    <property type="entry name" value="P-loop containing nucleoside triphosphate hydrolases"/>
    <property type="match status" value="1"/>
</dbReference>
<keyword evidence="3" id="KW-1003">Cell membrane</keyword>
<proteinExistence type="predicted"/>
<keyword evidence="4 9" id="KW-0812">Transmembrane</keyword>
<dbReference type="InterPro" id="IPR003439">
    <property type="entry name" value="ABC_transporter-like_ATP-bd"/>
</dbReference>
<dbReference type="FunFam" id="3.40.50.300:FF:000854">
    <property type="entry name" value="Multidrug ABC transporter ATP-binding protein"/>
    <property type="match status" value="1"/>
</dbReference>
<dbReference type="OrthoDB" id="9770415at2"/>
<evidence type="ECO:0000313" key="12">
    <source>
        <dbReference type="EMBL" id="RUQ26978.1"/>
    </source>
</evidence>
<evidence type="ECO:0000256" key="2">
    <source>
        <dbReference type="ARBA" id="ARBA00022448"/>
    </source>
</evidence>
<dbReference type="Pfam" id="PF00005">
    <property type="entry name" value="ABC_tran"/>
    <property type="match status" value="1"/>
</dbReference>
<dbReference type="GO" id="GO:0005886">
    <property type="term" value="C:plasma membrane"/>
    <property type="evidence" value="ECO:0007669"/>
    <property type="project" value="UniProtKB-SubCell"/>
</dbReference>
<gene>
    <name evidence="12" type="ORF">ELQ35_17745</name>
</gene>
<dbReference type="InterPro" id="IPR017871">
    <property type="entry name" value="ABC_transporter-like_CS"/>
</dbReference>
<feature type="transmembrane region" description="Helical" evidence="9">
    <location>
        <begin position="278"/>
        <end position="296"/>
    </location>
</feature>
<keyword evidence="5" id="KW-0547">Nucleotide-binding</keyword>
<organism evidence="12 13">
    <name type="scientific">Peribacillus cavernae</name>
    <dbReference type="NCBI Taxonomy" id="1674310"/>
    <lineage>
        <taxon>Bacteria</taxon>
        <taxon>Bacillati</taxon>
        <taxon>Bacillota</taxon>
        <taxon>Bacilli</taxon>
        <taxon>Bacillales</taxon>
        <taxon>Bacillaceae</taxon>
        <taxon>Peribacillus</taxon>
    </lineage>
</organism>
<evidence type="ECO:0000259" key="10">
    <source>
        <dbReference type="PROSITE" id="PS50893"/>
    </source>
</evidence>
<keyword evidence="8 9" id="KW-0472">Membrane</keyword>
<evidence type="ECO:0000256" key="5">
    <source>
        <dbReference type="ARBA" id="ARBA00022741"/>
    </source>
</evidence>
<dbReference type="InterPro" id="IPR039421">
    <property type="entry name" value="Type_1_exporter"/>
</dbReference>
<feature type="transmembrane region" description="Helical" evidence="9">
    <location>
        <begin position="155"/>
        <end position="174"/>
    </location>
</feature>
<evidence type="ECO:0000256" key="4">
    <source>
        <dbReference type="ARBA" id="ARBA00022692"/>
    </source>
</evidence>
<keyword evidence="6 12" id="KW-0067">ATP-binding</keyword>
<dbReference type="InterPro" id="IPR027417">
    <property type="entry name" value="P-loop_NTPase"/>
</dbReference>
<dbReference type="GO" id="GO:0005524">
    <property type="term" value="F:ATP binding"/>
    <property type="evidence" value="ECO:0007669"/>
    <property type="project" value="UniProtKB-KW"/>
</dbReference>
<dbReference type="Gene3D" id="1.20.1560.10">
    <property type="entry name" value="ABC transporter type 1, transmembrane domain"/>
    <property type="match status" value="1"/>
</dbReference>
<dbReference type="PROSITE" id="PS00211">
    <property type="entry name" value="ABC_TRANSPORTER_1"/>
    <property type="match status" value="1"/>
</dbReference>
<dbReference type="InterPro" id="IPR011527">
    <property type="entry name" value="ABC1_TM_dom"/>
</dbReference>
<protein>
    <submittedName>
        <fullName evidence="12">ABC transporter ATP-binding protein</fullName>
    </submittedName>
</protein>
<dbReference type="RefSeq" id="WP_126866548.1">
    <property type="nucleotide sequence ID" value="NZ_JAUSTX010000034.1"/>
</dbReference>
<name>A0A3S0TY17_9BACI</name>
<keyword evidence="7 9" id="KW-1133">Transmembrane helix</keyword>
<keyword evidence="13" id="KW-1185">Reference proteome</keyword>
<feature type="transmembrane region" description="Helical" evidence="9">
    <location>
        <begin position="52"/>
        <end position="76"/>
    </location>
</feature>
<dbReference type="SMART" id="SM00382">
    <property type="entry name" value="AAA"/>
    <property type="match status" value="1"/>
</dbReference>
<reference evidence="12 13" key="1">
    <citation type="submission" date="2018-12" db="EMBL/GenBank/DDBJ databases">
        <title>Bacillus chawlae sp. nov., Bacillus glennii sp. nov., and Bacillus saganii sp. nov. Isolated from the Vehicle Assembly Building at Kennedy Space Center where the Viking Spacecraft were Assembled.</title>
        <authorList>
            <person name="Seuylemezian A."/>
            <person name="Vaishampayan P."/>
        </authorList>
    </citation>
    <scope>NUCLEOTIDE SEQUENCE [LARGE SCALE GENOMIC DNA]</scope>
    <source>
        <strain evidence="12 13">L5</strain>
    </source>
</reference>
<comment type="subcellular location">
    <subcellularLocation>
        <location evidence="1">Cell membrane</location>
        <topology evidence="1">Multi-pass membrane protein</topology>
    </subcellularLocation>
</comment>
<dbReference type="CDD" id="cd18548">
    <property type="entry name" value="ABC_6TM_Tm287_like"/>
    <property type="match status" value="1"/>
</dbReference>
<feature type="domain" description="ABC transmembrane type-1" evidence="11">
    <location>
        <begin position="16"/>
        <end position="298"/>
    </location>
</feature>
<evidence type="ECO:0000256" key="3">
    <source>
        <dbReference type="ARBA" id="ARBA00022475"/>
    </source>
</evidence>
<evidence type="ECO:0000256" key="8">
    <source>
        <dbReference type="ARBA" id="ARBA00023136"/>
    </source>
</evidence>
<dbReference type="Proteomes" id="UP000267430">
    <property type="component" value="Unassembled WGS sequence"/>
</dbReference>
<evidence type="ECO:0000259" key="11">
    <source>
        <dbReference type="PROSITE" id="PS50929"/>
    </source>
</evidence>
<accession>A0A3S0TY17</accession>
<feature type="transmembrane region" description="Helical" evidence="9">
    <location>
        <begin position="131"/>
        <end position="149"/>
    </location>
</feature>
<evidence type="ECO:0000256" key="1">
    <source>
        <dbReference type="ARBA" id="ARBA00004651"/>
    </source>
</evidence>
<dbReference type="PANTHER" id="PTHR43394">
    <property type="entry name" value="ATP-DEPENDENT PERMEASE MDL1, MITOCHONDRIAL"/>
    <property type="match status" value="1"/>
</dbReference>
<dbReference type="PANTHER" id="PTHR43394:SF1">
    <property type="entry name" value="ATP-BINDING CASSETTE SUB-FAMILY B MEMBER 10, MITOCHONDRIAL"/>
    <property type="match status" value="1"/>
</dbReference>
<dbReference type="GO" id="GO:0015421">
    <property type="term" value="F:ABC-type oligopeptide transporter activity"/>
    <property type="evidence" value="ECO:0007669"/>
    <property type="project" value="TreeGrafter"/>
</dbReference>